<dbReference type="EMBL" id="JBBPBN010000009">
    <property type="protein sequence ID" value="KAK9031844.1"/>
    <property type="molecule type" value="Genomic_DNA"/>
</dbReference>
<name>A0ABR2T357_9ROSI</name>
<accession>A0ABR2T357</accession>
<keyword evidence="2" id="KW-1185">Reference proteome</keyword>
<gene>
    <name evidence="1" type="ORF">V6N11_056130</name>
</gene>
<protein>
    <submittedName>
        <fullName evidence="1">Uncharacterized protein</fullName>
    </submittedName>
</protein>
<proteinExistence type="predicted"/>
<evidence type="ECO:0000313" key="1">
    <source>
        <dbReference type="EMBL" id="KAK9031844.1"/>
    </source>
</evidence>
<sequence length="100" mass="11109">MPINLCFEVEFKINKGTVSGDGQSCCAQFSYNGSSSPRCGSLLQHLNELRQRPCSMSYVADLLAKRAIHSDFDMHIVSTPDATLRQLMLSDMDAHADRVE</sequence>
<organism evidence="1 2">
    <name type="scientific">Hibiscus sabdariffa</name>
    <name type="common">roselle</name>
    <dbReference type="NCBI Taxonomy" id="183260"/>
    <lineage>
        <taxon>Eukaryota</taxon>
        <taxon>Viridiplantae</taxon>
        <taxon>Streptophyta</taxon>
        <taxon>Embryophyta</taxon>
        <taxon>Tracheophyta</taxon>
        <taxon>Spermatophyta</taxon>
        <taxon>Magnoliopsida</taxon>
        <taxon>eudicotyledons</taxon>
        <taxon>Gunneridae</taxon>
        <taxon>Pentapetalae</taxon>
        <taxon>rosids</taxon>
        <taxon>malvids</taxon>
        <taxon>Malvales</taxon>
        <taxon>Malvaceae</taxon>
        <taxon>Malvoideae</taxon>
        <taxon>Hibiscus</taxon>
    </lineage>
</organism>
<reference evidence="1 2" key="1">
    <citation type="journal article" date="2024" name="G3 (Bethesda)">
        <title>Genome assembly of Hibiscus sabdariffa L. provides insights into metabolisms of medicinal natural products.</title>
        <authorList>
            <person name="Kim T."/>
        </authorList>
    </citation>
    <scope>NUCLEOTIDE SEQUENCE [LARGE SCALE GENOMIC DNA]</scope>
    <source>
        <strain evidence="1">TK-2024</strain>
        <tissue evidence="1">Old leaves</tissue>
    </source>
</reference>
<evidence type="ECO:0000313" key="2">
    <source>
        <dbReference type="Proteomes" id="UP001396334"/>
    </source>
</evidence>
<comment type="caution">
    <text evidence="1">The sequence shown here is derived from an EMBL/GenBank/DDBJ whole genome shotgun (WGS) entry which is preliminary data.</text>
</comment>
<dbReference type="Proteomes" id="UP001396334">
    <property type="component" value="Unassembled WGS sequence"/>
</dbReference>